<keyword evidence="3" id="KW-1185">Reference proteome</keyword>
<dbReference type="Proteomes" id="UP000515561">
    <property type="component" value="Chromosome"/>
</dbReference>
<dbReference type="Pfam" id="PF02401">
    <property type="entry name" value="LYTB"/>
    <property type="match status" value="1"/>
</dbReference>
<dbReference type="EMBL" id="AP023367">
    <property type="protein sequence ID" value="BCJ95114.1"/>
    <property type="molecule type" value="Genomic_DNA"/>
</dbReference>
<dbReference type="InterPro" id="IPR003451">
    <property type="entry name" value="LytB/IspH"/>
</dbReference>
<protein>
    <recommendedName>
        <fullName evidence="1">4-hydroxy-3-methylbut-2-enyl diphosphate reductase</fullName>
        <shortName evidence="1">HMBPP reductase</shortName>
        <ecNumber evidence="1">1.17.7.4</ecNumber>
    </recommendedName>
</protein>
<feature type="binding site" evidence="1">
    <location>
        <position position="224"/>
    </location>
    <ligand>
        <name>(2E)-4-hydroxy-3-methylbut-2-enyl diphosphate</name>
        <dbReference type="ChEBI" id="CHEBI:128753"/>
    </ligand>
</feature>
<dbReference type="HAMAP" id="MF_00191">
    <property type="entry name" value="IspH"/>
    <property type="match status" value="1"/>
</dbReference>
<dbReference type="Gene3D" id="3.40.1010.20">
    <property type="entry name" value="4-hydroxy-3-methylbut-2-enyl diphosphate reductase, catalytic domain"/>
    <property type="match status" value="2"/>
</dbReference>
<proteinExistence type="inferred from homology"/>
<comment type="similarity">
    <text evidence="1">Belongs to the IspH family.</text>
</comment>
<feature type="binding site" evidence="1">
    <location>
        <position position="222"/>
    </location>
    <ligand>
        <name>dimethylallyl diphosphate</name>
        <dbReference type="ChEBI" id="CHEBI:57623"/>
    </ligand>
</feature>
<dbReference type="NCBIfam" id="NF002187">
    <property type="entry name" value="PRK01045.1-1"/>
    <property type="match status" value="1"/>
</dbReference>
<comment type="pathway">
    <text evidence="1">Isoprenoid biosynthesis; isopentenyl diphosphate biosynthesis via DXP pathway; isopentenyl diphosphate from 1-deoxy-D-xylulose 5-phosphate: step 6/6.</text>
</comment>
<feature type="binding site" evidence="1">
    <location>
        <position position="13"/>
    </location>
    <ligand>
        <name>[4Fe-4S] cluster</name>
        <dbReference type="ChEBI" id="CHEBI:49883"/>
    </ligand>
</feature>
<evidence type="ECO:0000256" key="1">
    <source>
        <dbReference type="HAMAP-Rule" id="MF_00191"/>
    </source>
</evidence>
<comment type="cofactor">
    <cofactor evidence="1">
        <name>[4Fe-4S] cluster</name>
        <dbReference type="ChEBI" id="CHEBI:49883"/>
    </cofactor>
    <text evidence="1">Binds 1 [4Fe-4S] cluster per subunit.</text>
</comment>
<keyword evidence="1" id="KW-0408">Iron</keyword>
<evidence type="ECO:0000313" key="2">
    <source>
        <dbReference type="EMBL" id="BCJ95114.1"/>
    </source>
</evidence>
<organism evidence="2 3">
    <name type="scientific">Anaerocolumna cellulosilytica</name>
    <dbReference type="NCBI Taxonomy" id="433286"/>
    <lineage>
        <taxon>Bacteria</taxon>
        <taxon>Bacillati</taxon>
        <taxon>Bacillota</taxon>
        <taxon>Clostridia</taxon>
        <taxon>Lachnospirales</taxon>
        <taxon>Lachnospiraceae</taxon>
        <taxon>Anaerocolumna</taxon>
    </lineage>
</organism>
<keyword evidence="1" id="KW-0479">Metal-binding</keyword>
<keyword evidence="1" id="KW-0414">Isoprene biosynthesis</keyword>
<feature type="binding site" evidence="1">
    <location>
        <position position="126"/>
    </location>
    <ligand>
        <name>dimethylallyl diphosphate</name>
        <dbReference type="ChEBI" id="CHEBI:57623"/>
    </ligand>
</feature>
<feature type="binding site" evidence="1">
    <location>
        <position position="76"/>
    </location>
    <ligand>
        <name>dimethylallyl diphosphate</name>
        <dbReference type="ChEBI" id="CHEBI:57623"/>
    </ligand>
</feature>
<dbReference type="GO" id="GO:0050992">
    <property type="term" value="P:dimethylallyl diphosphate biosynthetic process"/>
    <property type="evidence" value="ECO:0007669"/>
    <property type="project" value="UniProtKB-UniRule"/>
</dbReference>
<comment type="pathway">
    <text evidence="1">Isoprenoid biosynthesis; dimethylallyl diphosphate biosynthesis; dimethylallyl diphosphate from (2E)-4-hydroxy-3-methylbutenyl diphosphate: step 1/1.</text>
</comment>
<keyword evidence="1" id="KW-0004">4Fe-4S</keyword>
<feature type="binding site" evidence="1">
    <location>
        <position position="41"/>
    </location>
    <ligand>
        <name>(2E)-4-hydroxy-3-methylbut-2-enyl diphosphate</name>
        <dbReference type="ChEBI" id="CHEBI:128753"/>
    </ligand>
</feature>
<evidence type="ECO:0000313" key="3">
    <source>
        <dbReference type="Proteomes" id="UP000515561"/>
    </source>
</evidence>
<feature type="binding site" evidence="1">
    <location>
        <position position="41"/>
    </location>
    <ligand>
        <name>dimethylallyl diphosphate</name>
        <dbReference type="ChEBI" id="CHEBI:57623"/>
    </ligand>
</feature>
<feature type="binding site" evidence="1">
    <location>
        <position position="224"/>
    </location>
    <ligand>
        <name>isopentenyl diphosphate</name>
        <dbReference type="ChEBI" id="CHEBI:128769"/>
    </ligand>
</feature>
<dbReference type="GO" id="GO:0051539">
    <property type="term" value="F:4 iron, 4 sulfur cluster binding"/>
    <property type="evidence" value="ECO:0007669"/>
    <property type="project" value="UniProtKB-UniRule"/>
</dbReference>
<dbReference type="GO" id="GO:0051745">
    <property type="term" value="F:4-hydroxy-3-methylbut-2-enyl diphosphate reductase activity"/>
    <property type="evidence" value="ECO:0007669"/>
    <property type="project" value="UniProtKB-UniRule"/>
</dbReference>
<dbReference type="UniPathway" id="UPA00056">
    <property type="reaction ID" value="UER00097"/>
</dbReference>
<comment type="catalytic activity">
    <reaction evidence="1">
        <text>isopentenyl diphosphate + 2 oxidized [2Fe-2S]-[ferredoxin] + H2O = (2E)-4-hydroxy-3-methylbut-2-enyl diphosphate + 2 reduced [2Fe-2S]-[ferredoxin] + 2 H(+)</text>
        <dbReference type="Rhea" id="RHEA:24488"/>
        <dbReference type="Rhea" id="RHEA-COMP:10000"/>
        <dbReference type="Rhea" id="RHEA-COMP:10001"/>
        <dbReference type="ChEBI" id="CHEBI:15377"/>
        <dbReference type="ChEBI" id="CHEBI:15378"/>
        <dbReference type="ChEBI" id="CHEBI:33737"/>
        <dbReference type="ChEBI" id="CHEBI:33738"/>
        <dbReference type="ChEBI" id="CHEBI:128753"/>
        <dbReference type="ChEBI" id="CHEBI:128769"/>
        <dbReference type="EC" id="1.17.7.4"/>
    </reaction>
</comment>
<keyword evidence="1" id="KW-0560">Oxidoreductase</keyword>
<feature type="binding site" evidence="1">
    <location>
        <position position="222"/>
    </location>
    <ligand>
        <name>isopentenyl diphosphate</name>
        <dbReference type="ChEBI" id="CHEBI:128769"/>
    </ligand>
</feature>
<dbReference type="RefSeq" id="WP_184095039.1">
    <property type="nucleotide sequence ID" value="NZ_AP023367.1"/>
</dbReference>
<dbReference type="GO" id="GO:0016114">
    <property type="term" value="P:terpenoid biosynthetic process"/>
    <property type="evidence" value="ECO:0007669"/>
    <property type="project" value="UniProtKB-UniRule"/>
</dbReference>
<gene>
    <name evidence="1 2" type="primary">ispH</name>
    <name evidence="2" type="ORF">acsn021_26830</name>
</gene>
<dbReference type="UniPathway" id="UPA00059">
    <property type="reaction ID" value="UER00105"/>
</dbReference>
<dbReference type="EC" id="1.17.7.4" evidence="1"/>
<feature type="active site" description="Proton donor" evidence="1">
    <location>
        <position position="128"/>
    </location>
</feature>
<dbReference type="GO" id="GO:0046872">
    <property type="term" value="F:metal ion binding"/>
    <property type="evidence" value="ECO:0007669"/>
    <property type="project" value="UniProtKB-KW"/>
</dbReference>
<feature type="binding site" evidence="1">
    <location>
        <position position="266"/>
    </location>
    <ligand>
        <name>isopentenyl diphosphate</name>
        <dbReference type="ChEBI" id="CHEBI:128769"/>
    </ligand>
</feature>
<dbReference type="PANTHER" id="PTHR30426">
    <property type="entry name" value="4-HYDROXY-3-METHYLBUT-2-ENYL DIPHOSPHATE REDUCTASE"/>
    <property type="match status" value="1"/>
</dbReference>
<accession>A0A6S6QWW1</accession>
<feature type="binding site" evidence="1">
    <location>
        <position position="126"/>
    </location>
    <ligand>
        <name>(2E)-4-hydroxy-3-methylbut-2-enyl diphosphate</name>
        <dbReference type="ChEBI" id="CHEBI:128753"/>
    </ligand>
</feature>
<dbReference type="GO" id="GO:0019288">
    <property type="term" value="P:isopentenyl diphosphate biosynthetic process, methylerythritol 4-phosphate pathway"/>
    <property type="evidence" value="ECO:0007669"/>
    <property type="project" value="UniProtKB-UniRule"/>
</dbReference>
<comment type="function">
    <text evidence="1">Catalyzes the conversion of 1-hydroxy-2-methyl-2-(E)-butenyl 4-diphosphate (HMBPP) into a mixture of isopentenyl diphosphate (IPP) and dimethylallyl diphosphate (DMAPP). Acts in the terminal step of the DOXP/MEP pathway for isoprenoid precursor biosynthesis.</text>
</comment>
<keyword evidence="1" id="KW-0411">Iron-sulfur</keyword>
<dbReference type="NCBIfam" id="TIGR00216">
    <property type="entry name" value="ispH_lytB"/>
    <property type="match status" value="1"/>
</dbReference>
<feature type="binding site" evidence="1">
    <location>
        <position position="76"/>
    </location>
    <ligand>
        <name>isopentenyl diphosphate</name>
        <dbReference type="ChEBI" id="CHEBI:128769"/>
    </ligand>
</feature>
<feature type="binding site" evidence="1">
    <location>
        <position position="222"/>
    </location>
    <ligand>
        <name>(2E)-4-hydroxy-3-methylbut-2-enyl diphosphate</name>
        <dbReference type="ChEBI" id="CHEBI:128753"/>
    </ligand>
</feature>
<feature type="binding site" evidence="1">
    <location>
        <position position="223"/>
    </location>
    <ligand>
        <name>(2E)-4-hydroxy-3-methylbut-2-enyl diphosphate</name>
        <dbReference type="ChEBI" id="CHEBI:128753"/>
    </ligand>
</feature>
<feature type="binding site" evidence="1">
    <location>
        <position position="266"/>
    </location>
    <ligand>
        <name>(2E)-4-hydroxy-3-methylbut-2-enyl diphosphate</name>
        <dbReference type="ChEBI" id="CHEBI:128753"/>
    </ligand>
</feature>
<feature type="binding site" evidence="1">
    <location>
        <position position="223"/>
    </location>
    <ligand>
        <name>dimethylallyl diphosphate</name>
        <dbReference type="ChEBI" id="CHEBI:57623"/>
    </ligand>
</feature>
<name>A0A6S6QWW1_9FIRM</name>
<feature type="binding site" evidence="1">
    <location>
        <position position="223"/>
    </location>
    <ligand>
        <name>isopentenyl diphosphate</name>
        <dbReference type="ChEBI" id="CHEBI:128769"/>
    </ligand>
</feature>
<sequence>MKEVVLAETAGFCFGVKRAVDTVYNEIEKGGKVYTYGPIIHNAEVVADLAEKGVSVIQTMEELKGISEGTIIIRSHGVSEEVYNNIKARGLKIIDATCPYVLKIHKIVRENSNLGHHIVIIGNKKHPEVEGIIGWCKNNYTVVESAEEAETLDLSRNKKICIVSQTTFNYKNFQDLVEIISKKGYDIIVLNTICNATEERQTEARKLALESDAMVVIGDLHSSNTRKLYEISKSECENTYYIQTLRDLDLEELQSFRSVGITAGASTPNNIIKEVHTACQK</sequence>
<dbReference type="Gene3D" id="3.40.50.11270">
    <property type="match status" value="1"/>
</dbReference>
<reference evidence="2 3" key="1">
    <citation type="journal article" date="2016" name="Int. J. Syst. Evol. Microbiol.">
        <title>Descriptions of Anaerotaenia torta gen. nov., sp. nov. and Anaerocolumna cellulosilytica gen. nov., sp. nov. isolated from a methanogenic reactor of cattle waste.</title>
        <authorList>
            <person name="Uek A."/>
            <person name="Ohtaki Y."/>
            <person name="Kaku N."/>
            <person name="Ueki K."/>
        </authorList>
    </citation>
    <scope>NUCLEOTIDE SEQUENCE [LARGE SCALE GENOMIC DNA]</scope>
    <source>
        <strain evidence="2 3">SN021</strain>
    </source>
</reference>
<comment type="catalytic activity">
    <reaction evidence="1">
        <text>dimethylallyl diphosphate + 2 oxidized [2Fe-2S]-[ferredoxin] + H2O = (2E)-4-hydroxy-3-methylbut-2-enyl diphosphate + 2 reduced [2Fe-2S]-[ferredoxin] + 2 H(+)</text>
        <dbReference type="Rhea" id="RHEA:24825"/>
        <dbReference type="Rhea" id="RHEA-COMP:10000"/>
        <dbReference type="Rhea" id="RHEA-COMP:10001"/>
        <dbReference type="ChEBI" id="CHEBI:15377"/>
        <dbReference type="ChEBI" id="CHEBI:15378"/>
        <dbReference type="ChEBI" id="CHEBI:33737"/>
        <dbReference type="ChEBI" id="CHEBI:33738"/>
        <dbReference type="ChEBI" id="CHEBI:57623"/>
        <dbReference type="ChEBI" id="CHEBI:128753"/>
        <dbReference type="EC" id="1.17.7.4"/>
    </reaction>
</comment>
<dbReference type="KEGG" id="acel:acsn021_26830"/>
<feature type="binding site" evidence="1">
    <location>
        <position position="166"/>
    </location>
    <ligand>
        <name>(2E)-4-hydroxy-3-methylbut-2-enyl diphosphate</name>
        <dbReference type="ChEBI" id="CHEBI:128753"/>
    </ligand>
</feature>
<feature type="binding site" evidence="1">
    <location>
        <position position="194"/>
    </location>
    <ligand>
        <name>[4Fe-4S] cluster</name>
        <dbReference type="ChEBI" id="CHEBI:49883"/>
    </ligand>
</feature>
<feature type="binding site" evidence="1">
    <location>
        <position position="98"/>
    </location>
    <ligand>
        <name>[4Fe-4S] cluster</name>
        <dbReference type="ChEBI" id="CHEBI:49883"/>
    </ligand>
</feature>
<feature type="binding site" evidence="1">
    <location>
        <position position="266"/>
    </location>
    <ligand>
        <name>dimethylallyl diphosphate</name>
        <dbReference type="ChEBI" id="CHEBI:57623"/>
    </ligand>
</feature>
<feature type="binding site" evidence="1">
    <location>
        <position position="41"/>
    </location>
    <ligand>
        <name>isopentenyl diphosphate</name>
        <dbReference type="ChEBI" id="CHEBI:128769"/>
    </ligand>
</feature>
<feature type="binding site" evidence="1">
    <location>
        <position position="126"/>
    </location>
    <ligand>
        <name>isopentenyl diphosphate</name>
        <dbReference type="ChEBI" id="CHEBI:128769"/>
    </ligand>
</feature>
<dbReference type="CDD" id="cd13944">
    <property type="entry name" value="lytB_ispH"/>
    <property type="match status" value="1"/>
</dbReference>
<feature type="binding site" evidence="1">
    <location>
        <position position="224"/>
    </location>
    <ligand>
        <name>dimethylallyl diphosphate</name>
        <dbReference type="ChEBI" id="CHEBI:57623"/>
    </ligand>
</feature>
<dbReference type="AlphaFoldDB" id="A0A6S6QWW1"/>
<dbReference type="PANTHER" id="PTHR30426:SF0">
    <property type="entry name" value="4-HYDROXY-3-METHYLBUT-2-ENYL DIPHOSPHATE REDUCTASE"/>
    <property type="match status" value="1"/>
</dbReference>
<feature type="binding site" evidence="1">
    <location>
        <position position="76"/>
    </location>
    <ligand>
        <name>(2E)-4-hydroxy-3-methylbut-2-enyl diphosphate</name>
        <dbReference type="ChEBI" id="CHEBI:128753"/>
    </ligand>
</feature>